<evidence type="ECO:0000313" key="8">
    <source>
        <dbReference type="EMBL" id="MBB5271150.1"/>
    </source>
</evidence>
<feature type="domain" description="EamA" evidence="7">
    <location>
        <begin position="180"/>
        <end position="306"/>
    </location>
</feature>
<name>A0A7W8M8D1_9BURK</name>
<comment type="caution">
    <text evidence="8">The sequence shown here is derived from an EMBL/GenBank/DDBJ whole genome shotgun (WGS) entry which is preliminary data.</text>
</comment>
<reference evidence="8 9" key="1">
    <citation type="submission" date="2020-08" db="EMBL/GenBank/DDBJ databases">
        <title>Genomic Encyclopedia of Type Strains, Phase IV (KMG-IV): sequencing the most valuable type-strain genomes for metagenomic binning, comparative biology and taxonomic classification.</title>
        <authorList>
            <person name="Goeker M."/>
        </authorList>
    </citation>
    <scope>NUCLEOTIDE SEQUENCE [LARGE SCALE GENOMIC DNA]</scope>
    <source>
        <strain evidence="8 9">DSM 29781</strain>
    </source>
</reference>
<feature type="transmembrane region" description="Helical" evidence="6">
    <location>
        <begin position="126"/>
        <end position="144"/>
    </location>
</feature>
<evidence type="ECO:0000259" key="7">
    <source>
        <dbReference type="Pfam" id="PF00892"/>
    </source>
</evidence>
<feature type="region of interest" description="Disordered" evidence="5">
    <location>
        <begin position="314"/>
        <end position="337"/>
    </location>
</feature>
<evidence type="ECO:0000256" key="6">
    <source>
        <dbReference type="SAM" id="Phobius"/>
    </source>
</evidence>
<evidence type="ECO:0000256" key="1">
    <source>
        <dbReference type="ARBA" id="ARBA00004141"/>
    </source>
</evidence>
<feature type="transmembrane region" description="Helical" evidence="6">
    <location>
        <begin position="151"/>
        <end position="171"/>
    </location>
</feature>
<proteinExistence type="predicted"/>
<accession>A0A7W8M8D1</accession>
<keyword evidence="4 6" id="KW-0472">Membrane</keyword>
<feature type="transmembrane region" description="Helical" evidence="6">
    <location>
        <begin position="234"/>
        <end position="254"/>
    </location>
</feature>
<feature type="transmembrane region" description="Helical" evidence="6">
    <location>
        <begin position="177"/>
        <end position="196"/>
    </location>
</feature>
<organism evidence="8 9">
    <name type="scientific">Quisquiliibacterium transsilvanicum</name>
    <dbReference type="NCBI Taxonomy" id="1549638"/>
    <lineage>
        <taxon>Bacteria</taxon>
        <taxon>Pseudomonadati</taxon>
        <taxon>Pseudomonadota</taxon>
        <taxon>Betaproteobacteria</taxon>
        <taxon>Burkholderiales</taxon>
        <taxon>Burkholderiaceae</taxon>
        <taxon>Quisquiliibacterium</taxon>
    </lineage>
</organism>
<dbReference type="PANTHER" id="PTHR22911">
    <property type="entry name" value="ACYL-MALONYL CONDENSING ENZYME-RELATED"/>
    <property type="match status" value="1"/>
</dbReference>
<feature type="transmembrane region" description="Helical" evidence="6">
    <location>
        <begin position="37"/>
        <end position="57"/>
    </location>
</feature>
<keyword evidence="3 6" id="KW-1133">Transmembrane helix</keyword>
<dbReference type="RefSeq" id="WP_183965158.1">
    <property type="nucleotide sequence ID" value="NZ_BAABEW010000017.1"/>
</dbReference>
<dbReference type="AlphaFoldDB" id="A0A7W8M8D1"/>
<dbReference type="PANTHER" id="PTHR22911:SF6">
    <property type="entry name" value="SOLUTE CARRIER FAMILY 35 MEMBER G1"/>
    <property type="match status" value="1"/>
</dbReference>
<evidence type="ECO:0000256" key="4">
    <source>
        <dbReference type="ARBA" id="ARBA00023136"/>
    </source>
</evidence>
<dbReference type="SUPFAM" id="SSF103481">
    <property type="entry name" value="Multidrug resistance efflux transporter EmrE"/>
    <property type="match status" value="2"/>
</dbReference>
<feature type="domain" description="EamA" evidence="7">
    <location>
        <begin position="36"/>
        <end position="167"/>
    </location>
</feature>
<dbReference type="EMBL" id="JACHGB010000002">
    <property type="protein sequence ID" value="MBB5271150.1"/>
    <property type="molecule type" value="Genomic_DNA"/>
</dbReference>
<protein>
    <submittedName>
        <fullName evidence="8">Drug/metabolite transporter (DMT)-like permease</fullName>
    </submittedName>
</protein>
<evidence type="ECO:0000313" key="9">
    <source>
        <dbReference type="Proteomes" id="UP000532440"/>
    </source>
</evidence>
<keyword evidence="9" id="KW-1185">Reference proteome</keyword>
<feature type="transmembrane region" description="Helical" evidence="6">
    <location>
        <begin position="69"/>
        <end position="88"/>
    </location>
</feature>
<evidence type="ECO:0000256" key="5">
    <source>
        <dbReference type="SAM" id="MobiDB-lite"/>
    </source>
</evidence>
<evidence type="ECO:0000256" key="2">
    <source>
        <dbReference type="ARBA" id="ARBA00022692"/>
    </source>
</evidence>
<feature type="transmembrane region" description="Helical" evidence="6">
    <location>
        <begin position="208"/>
        <end position="228"/>
    </location>
</feature>
<gene>
    <name evidence="8" type="ORF">HNQ70_001154</name>
</gene>
<sequence>MIQSPPPGPDAPGRSGALDSLRALRARADALGPTLRGMLWTIAAGLLFSVLNASVRAMALELDSYQTQFLRYLFGLLVMLPLVLRSGLAHYRPNDPRGQFLRGATHTAGMFLWFAALPQIPLADTTAIGFTGPIFTMIGAWLFLGERMYKARWLAAAIGLLGVLVVIGPKLDGSGGHYNLVMLASAPLFSASFLLAKMLTRRDRPEVIVFWQTVTVTLFTLPAALLAWRQPSAFQWMVFAACGVLGSLGHYCMTRAFRSADISATQPVKFLDLIWASGLGFLYFGNVPTQSTLIGAAVIFVASVWIARHEARRPAPASGPSIPESAGASADPGPVRR</sequence>
<dbReference type="Proteomes" id="UP000532440">
    <property type="component" value="Unassembled WGS sequence"/>
</dbReference>
<comment type="subcellular location">
    <subcellularLocation>
        <location evidence="1">Membrane</location>
        <topology evidence="1">Multi-pass membrane protein</topology>
    </subcellularLocation>
</comment>
<dbReference type="InterPro" id="IPR000620">
    <property type="entry name" value="EamA_dom"/>
</dbReference>
<dbReference type="Pfam" id="PF00892">
    <property type="entry name" value="EamA"/>
    <property type="match status" value="2"/>
</dbReference>
<dbReference type="GO" id="GO:0016020">
    <property type="term" value="C:membrane"/>
    <property type="evidence" value="ECO:0007669"/>
    <property type="project" value="UniProtKB-SubCell"/>
</dbReference>
<evidence type="ECO:0000256" key="3">
    <source>
        <dbReference type="ARBA" id="ARBA00022989"/>
    </source>
</evidence>
<keyword evidence="2 6" id="KW-0812">Transmembrane</keyword>
<dbReference type="InterPro" id="IPR037185">
    <property type="entry name" value="EmrE-like"/>
</dbReference>
<feature type="transmembrane region" description="Helical" evidence="6">
    <location>
        <begin position="290"/>
        <end position="307"/>
    </location>
</feature>